<proteinExistence type="predicted"/>
<sequence length="253" mass="28259">MSAIVAPRQRAGASAATIRRDLTALSSVREFACAEEWRQGNPALERLKRMKERRDPIVLPADADIERVARRAPGNLAAVIRFAWATGCRQEEIVSAKWSQIRGSEFSVVGKGSKRRTVTLSPEALAVLASIPRRLRCQWVFWHEDRNGEPVRSANVAARFVAIVGAAQDSAQREKTEFRPFRFHVLRHCFAVDRLRDGWSLYAVQRHLGHSSVKTTEIYIAHLTPDQEVSACGVAQNPAHSEAVRTVPMQSNS</sequence>
<feature type="domain" description="Tyr recombinase" evidence="3">
    <location>
        <begin position="54"/>
        <end position="233"/>
    </location>
</feature>
<dbReference type="CDD" id="cd00397">
    <property type="entry name" value="DNA_BRE_C"/>
    <property type="match status" value="1"/>
</dbReference>
<comment type="caution">
    <text evidence="4">The sequence shown here is derived from an EMBL/GenBank/DDBJ whole genome shotgun (WGS) entry which is preliminary data.</text>
</comment>
<evidence type="ECO:0000313" key="4">
    <source>
        <dbReference type="EMBL" id="MBT9288384.1"/>
    </source>
</evidence>
<dbReference type="InterPro" id="IPR002104">
    <property type="entry name" value="Integrase_catalytic"/>
</dbReference>
<dbReference type="Proteomes" id="UP000766595">
    <property type="component" value="Unassembled WGS sequence"/>
</dbReference>
<keyword evidence="5" id="KW-1185">Reference proteome</keyword>
<dbReference type="PANTHER" id="PTHR30349">
    <property type="entry name" value="PHAGE INTEGRASE-RELATED"/>
    <property type="match status" value="1"/>
</dbReference>
<keyword evidence="1" id="KW-0229">DNA integration</keyword>
<name>A0A947D118_9HYPH</name>
<accession>A0A947D118</accession>
<dbReference type="Pfam" id="PF00589">
    <property type="entry name" value="Phage_integrase"/>
    <property type="match status" value="1"/>
</dbReference>
<dbReference type="InterPro" id="IPR050090">
    <property type="entry name" value="Tyrosine_recombinase_XerCD"/>
</dbReference>
<keyword evidence="2" id="KW-0233">DNA recombination</keyword>
<dbReference type="RefSeq" id="WP_261967051.1">
    <property type="nucleotide sequence ID" value="NZ_JAHHZF010000001.1"/>
</dbReference>
<dbReference type="GO" id="GO:0015074">
    <property type="term" value="P:DNA integration"/>
    <property type="evidence" value="ECO:0007669"/>
    <property type="project" value="UniProtKB-KW"/>
</dbReference>
<dbReference type="AlphaFoldDB" id="A0A947D118"/>
<organism evidence="4 5">
    <name type="scientific">Prosthecodimorpha staleyi</name>
    <dbReference type="NCBI Taxonomy" id="2840188"/>
    <lineage>
        <taxon>Bacteria</taxon>
        <taxon>Pseudomonadati</taxon>
        <taxon>Pseudomonadota</taxon>
        <taxon>Alphaproteobacteria</taxon>
        <taxon>Hyphomicrobiales</taxon>
        <taxon>Ancalomicrobiaceae</taxon>
        <taxon>Prosthecodimorpha</taxon>
    </lineage>
</organism>
<dbReference type="InterPro" id="IPR011010">
    <property type="entry name" value="DNA_brk_join_enz"/>
</dbReference>
<protein>
    <submittedName>
        <fullName evidence="4">Site-specific integrase</fullName>
    </submittedName>
</protein>
<dbReference type="PROSITE" id="PS51898">
    <property type="entry name" value="TYR_RECOMBINASE"/>
    <property type="match status" value="1"/>
</dbReference>
<evidence type="ECO:0000256" key="2">
    <source>
        <dbReference type="ARBA" id="ARBA00023172"/>
    </source>
</evidence>
<gene>
    <name evidence="4" type="ORF">KL771_02915</name>
</gene>
<evidence type="ECO:0000259" key="3">
    <source>
        <dbReference type="PROSITE" id="PS51898"/>
    </source>
</evidence>
<dbReference type="Gene3D" id="1.10.443.10">
    <property type="entry name" value="Intergrase catalytic core"/>
    <property type="match status" value="1"/>
</dbReference>
<reference evidence="4 5" key="1">
    <citation type="submission" date="2021-06" db="EMBL/GenBank/DDBJ databases">
        <authorList>
            <person name="Grouzdev D.S."/>
            <person name="Koziaeva V."/>
        </authorList>
    </citation>
    <scope>NUCLEOTIDE SEQUENCE [LARGE SCALE GENOMIC DNA]</scope>
    <source>
        <strain evidence="4 5">22</strain>
    </source>
</reference>
<dbReference type="GO" id="GO:0006310">
    <property type="term" value="P:DNA recombination"/>
    <property type="evidence" value="ECO:0007669"/>
    <property type="project" value="UniProtKB-KW"/>
</dbReference>
<dbReference type="PANTHER" id="PTHR30349:SF64">
    <property type="entry name" value="PROPHAGE INTEGRASE INTD-RELATED"/>
    <property type="match status" value="1"/>
</dbReference>
<dbReference type="EMBL" id="JAHHZF010000001">
    <property type="protein sequence ID" value="MBT9288384.1"/>
    <property type="molecule type" value="Genomic_DNA"/>
</dbReference>
<dbReference type="GO" id="GO:0003677">
    <property type="term" value="F:DNA binding"/>
    <property type="evidence" value="ECO:0007669"/>
    <property type="project" value="InterPro"/>
</dbReference>
<evidence type="ECO:0000313" key="5">
    <source>
        <dbReference type="Proteomes" id="UP000766595"/>
    </source>
</evidence>
<dbReference type="SUPFAM" id="SSF56349">
    <property type="entry name" value="DNA breaking-rejoining enzymes"/>
    <property type="match status" value="1"/>
</dbReference>
<evidence type="ECO:0000256" key="1">
    <source>
        <dbReference type="ARBA" id="ARBA00022908"/>
    </source>
</evidence>
<dbReference type="InterPro" id="IPR013762">
    <property type="entry name" value="Integrase-like_cat_sf"/>
</dbReference>